<dbReference type="Pfam" id="PF02348">
    <property type="entry name" value="CTP_transf_3"/>
    <property type="match status" value="1"/>
</dbReference>
<dbReference type="Gene3D" id="3.90.550.10">
    <property type="entry name" value="Spore Coat Polysaccharide Biosynthesis Protein SpsA, Chain A"/>
    <property type="match status" value="1"/>
</dbReference>
<keyword evidence="5" id="KW-1185">Reference proteome</keyword>
<organism evidence="4 5">
    <name type="scientific">Pontixanthobacter gangjinensis</name>
    <dbReference type="NCBI Taxonomy" id="1028742"/>
    <lineage>
        <taxon>Bacteria</taxon>
        <taxon>Pseudomonadati</taxon>
        <taxon>Pseudomonadota</taxon>
        <taxon>Alphaproteobacteria</taxon>
        <taxon>Sphingomonadales</taxon>
        <taxon>Erythrobacteraceae</taxon>
        <taxon>Pontixanthobacter</taxon>
    </lineage>
</organism>
<dbReference type="NCBIfam" id="NF003950">
    <property type="entry name" value="PRK05450.1-3"/>
    <property type="match status" value="1"/>
</dbReference>
<evidence type="ECO:0000313" key="4">
    <source>
        <dbReference type="EMBL" id="MXO55648.1"/>
    </source>
</evidence>
<accession>A0A6I4SJP2</accession>
<reference evidence="4 5" key="1">
    <citation type="submission" date="2019-12" db="EMBL/GenBank/DDBJ databases">
        <title>Genomic-based taxomic classification of the family Erythrobacteraceae.</title>
        <authorList>
            <person name="Xu L."/>
        </authorList>
    </citation>
    <scope>NUCLEOTIDE SEQUENCE [LARGE SCALE GENOMIC DNA]</scope>
    <source>
        <strain evidence="4 5">JCM 17802</strain>
    </source>
</reference>
<proteinExistence type="predicted"/>
<dbReference type="OrthoDB" id="9815559at2"/>
<evidence type="ECO:0000313" key="5">
    <source>
        <dbReference type="Proteomes" id="UP000468943"/>
    </source>
</evidence>
<evidence type="ECO:0000256" key="3">
    <source>
        <dbReference type="ARBA" id="ARBA00022985"/>
    </source>
</evidence>
<dbReference type="GO" id="GO:0008690">
    <property type="term" value="F:3-deoxy-manno-octulosonate cytidylyltransferase activity"/>
    <property type="evidence" value="ECO:0007669"/>
    <property type="project" value="UniProtKB-EC"/>
</dbReference>
<evidence type="ECO:0000256" key="1">
    <source>
        <dbReference type="ARBA" id="ARBA00022679"/>
    </source>
</evidence>
<name>A0A6I4SJP2_9SPHN</name>
<dbReference type="EMBL" id="WTYS01000001">
    <property type="protein sequence ID" value="MXO55648.1"/>
    <property type="molecule type" value="Genomic_DNA"/>
</dbReference>
<comment type="caution">
    <text evidence="4">The sequence shown here is derived from an EMBL/GenBank/DDBJ whole genome shotgun (WGS) entry which is preliminary data.</text>
</comment>
<dbReference type="AlphaFoldDB" id="A0A6I4SJP2"/>
<dbReference type="EC" id="2.7.7.38" evidence="4"/>
<dbReference type="Proteomes" id="UP000468943">
    <property type="component" value="Unassembled WGS sequence"/>
</dbReference>
<dbReference type="RefSeq" id="WP_160596948.1">
    <property type="nucleotide sequence ID" value="NZ_WTYS01000001.1"/>
</dbReference>
<dbReference type="SUPFAM" id="SSF53448">
    <property type="entry name" value="Nucleotide-diphospho-sugar transferases"/>
    <property type="match status" value="1"/>
</dbReference>
<protein>
    <submittedName>
        <fullName evidence="4">3-deoxy-manno-octulosonate cytidylyltransferase</fullName>
        <ecNumber evidence="4">2.7.7.38</ecNumber>
    </submittedName>
</protein>
<sequence length="268" mass="29414">MSGETLIVIPARYASQRYPGKPLAELHGATGKAKSLIERSWEAAKRVPSGNRIVVASDSEEILGAARAFGAEAIFTSSSCRNGTERCAELLDNLETEPDIVVNLQGDAPLIPDYFVESLIEAMRADDSIEVATPVVRCTRALYDKLVADEKKNIVGGTFGALSSAGNAHYFSKRIIPFFDADKADDDNLPVLLHVGLYAYRPSALRKYVASNPSKLELLEGLEQLRFLDIGVQIRTIEVASPEWEIWELNNPSDIPHIEESLKIMGLE</sequence>
<dbReference type="InterPro" id="IPR029044">
    <property type="entry name" value="Nucleotide-diphossugar_trans"/>
</dbReference>
<keyword evidence="3" id="KW-0448">Lipopolysaccharide biosynthesis</keyword>
<dbReference type="NCBIfam" id="NF003952">
    <property type="entry name" value="PRK05450.1-5"/>
    <property type="match status" value="1"/>
</dbReference>
<dbReference type="PANTHER" id="PTHR42866:SF2">
    <property type="entry name" value="3-DEOXY-MANNO-OCTULOSONATE CYTIDYLYLTRANSFERASE, MITOCHONDRIAL"/>
    <property type="match status" value="1"/>
</dbReference>
<gene>
    <name evidence="4" type="primary">kdsB</name>
    <name evidence="4" type="ORF">GRI36_02010</name>
</gene>
<keyword evidence="2 4" id="KW-0548">Nucleotidyltransferase</keyword>
<dbReference type="PANTHER" id="PTHR42866">
    <property type="entry name" value="3-DEOXY-MANNO-OCTULOSONATE CYTIDYLYLTRANSFERASE"/>
    <property type="match status" value="1"/>
</dbReference>
<dbReference type="InterPro" id="IPR003329">
    <property type="entry name" value="Cytidylyl_trans"/>
</dbReference>
<evidence type="ECO:0000256" key="2">
    <source>
        <dbReference type="ARBA" id="ARBA00022695"/>
    </source>
</evidence>
<keyword evidence="1 4" id="KW-0808">Transferase</keyword>
<dbReference type="GO" id="GO:0009103">
    <property type="term" value="P:lipopolysaccharide biosynthetic process"/>
    <property type="evidence" value="ECO:0007669"/>
    <property type="project" value="UniProtKB-KW"/>
</dbReference>
<dbReference type="GO" id="GO:0005829">
    <property type="term" value="C:cytosol"/>
    <property type="evidence" value="ECO:0007669"/>
    <property type="project" value="TreeGrafter"/>
</dbReference>